<evidence type="ECO:0000256" key="1">
    <source>
        <dbReference type="ARBA" id="ARBA00004141"/>
    </source>
</evidence>
<reference evidence="8 9" key="1">
    <citation type="journal article" date="2020" name="ISME J.">
        <title>Comparative genomics reveals insights into cyanobacterial evolution and habitat adaptation.</title>
        <authorList>
            <person name="Chen M.Y."/>
            <person name="Teng W.K."/>
            <person name="Zhao L."/>
            <person name="Hu C.X."/>
            <person name="Zhou Y.K."/>
            <person name="Han B.P."/>
            <person name="Song L.R."/>
            <person name="Shu W.S."/>
        </authorList>
    </citation>
    <scope>NUCLEOTIDE SEQUENCE [LARGE SCALE GENOMIC DNA]</scope>
    <source>
        <strain evidence="8 9">FACHB-288</strain>
    </source>
</reference>
<comment type="caution">
    <text evidence="8">The sequence shown here is derived from an EMBL/GenBank/DDBJ whole genome shotgun (WGS) entry which is preliminary data.</text>
</comment>
<dbReference type="PANTHER" id="PTHR21016:SF25">
    <property type="entry name" value="TM2 DOMAIN-CONTAINING PROTEIN DDB_G0277895-RELATED"/>
    <property type="match status" value="1"/>
</dbReference>
<accession>A0ABR8A4B6</accession>
<dbReference type="InterPro" id="IPR007829">
    <property type="entry name" value="TM2"/>
</dbReference>
<keyword evidence="2 6" id="KW-0812">Transmembrane</keyword>
<evidence type="ECO:0000256" key="6">
    <source>
        <dbReference type="SAM" id="Phobius"/>
    </source>
</evidence>
<evidence type="ECO:0000313" key="9">
    <source>
        <dbReference type="Proteomes" id="UP000658514"/>
    </source>
</evidence>
<evidence type="ECO:0000256" key="3">
    <source>
        <dbReference type="ARBA" id="ARBA00022989"/>
    </source>
</evidence>
<feature type="transmembrane region" description="Helical" evidence="6">
    <location>
        <begin position="80"/>
        <end position="105"/>
    </location>
</feature>
<feature type="domain" description="TM2" evidence="7">
    <location>
        <begin position="54"/>
        <end position="99"/>
    </location>
</feature>
<dbReference type="EMBL" id="JACJQH010000005">
    <property type="protein sequence ID" value="MBD2194802.1"/>
    <property type="molecule type" value="Genomic_DNA"/>
</dbReference>
<dbReference type="Proteomes" id="UP000658514">
    <property type="component" value="Unassembled WGS sequence"/>
</dbReference>
<protein>
    <submittedName>
        <fullName evidence="8">TM2 domain-containing protein</fullName>
    </submittedName>
</protein>
<gene>
    <name evidence="8" type="ORF">H6G24_04735</name>
</gene>
<name>A0ABR8A4B6_9CYAN</name>
<dbReference type="PANTHER" id="PTHR21016">
    <property type="entry name" value="BETA-AMYLOID BINDING PROTEIN-RELATED"/>
    <property type="match status" value="1"/>
</dbReference>
<sequence>MDNYQGAAFASRNPRAASNYSSPNYNQPASSQISNAIDSFTNEIKTLNNNRLSTSYILCAFGLLGIGGLHRLYNGRFATGVLWLCTGGLFYVGQLVDVFLMPGMVEEYEARLRSRAGISPFGVPVNQPVVATQVQRPNGNQLMIKLIEAAENNGGRLSVTQGVKATGANFAEVETALKEMYKSGYARIDNDPDTGAVTYYFHEISS</sequence>
<evidence type="ECO:0000256" key="2">
    <source>
        <dbReference type="ARBA" id="ARBA00022692"/>
    </source>
</evidence>
<comment type="subcellular location">
    <subcellularLocation>
        <location evidence="1">Membrane</location>
        <topology evidence="1">Multi-pass membrane protein</topology>
    </subcellularLocation>
</comment>
<organism evidence="8 9">
    <name type="scientific">Calothrix parietina FACHB-288</name>
    <dbReference type="NCBI Taxonomy" id="2692896"/>
    <lineage>
        <taxon>Bacteria</taxon>
        <taxon>Bacillati</taxon>
        <taxon>Cyanobacteriota</taxon>
        <taxon>Cyanophyceae</taxon>
        <taxon>Nostocales</taxon>
        <taxon>Calotrichaceae</taxon>
        <taxon>Calothrix</taxon>
    </lineage>
</organism>
<feature type="region of interest" description="Disordered" evidence="5">
    <location>
        <begin position="1"/>
        <end position="29"/>
    </location>
</feature>
<dbReference type="Pfam" id="PF05154">
    <property type="entry name" value="TM2"/>
    <property type="match status" value="1"/>
</dbReference>
<evidence type="ECO:0000313" key="8">
    <source>
        <dbReference type="EMBL" id="MBD2194802.1"/>
    </source>
</evidence>
<evidence type="ECO:0000256" key="5">
    <source>
        <dbReference type="SAM" id="MobiDB-lite"/>
    </source>
</evidence>
<evidence type="ECO:0000259" key="7">
    <source>
        <dbReference type="Pfam" id="PF05154"/>
    </source>
</evidence>
<evidence type="ECO:0000256" key="4">
    <source>
        <dbReference type="ARBA" id="ARBA00023136"/>
    </source>
</evidence>
<dbReference type="InterPro" id="IPR050932">
    <property type="entry name" value="TM2D1-3-like"/>
</dbReference>
<feature type="compositionally biased region" description="Polar residues" evidence="5">
    <location>
        <begin position="16"/>
        <end position="29"/>
    </location>
</feature>
<keyword evidence="3 6" id="KW-1133">Transmembrane helix</keyword>
<feature type="transmembrane region" description="Helical" evidence="6">
    <location>
        <begin position="55"/>
        <end position="74"/>
    </location>
</feature>
<proteinExistence type="predicted"/>
<keyword evidence="9" id="KW-1185">Reference proteome</keyword>
<keyword evidence="4 6" id="KW-0472">Membrane</keyword>